<organism evidence="1 2">
    <name type="scientific">Striga asiatica</name>
    <name type="common">Asiatic witchweed</name>
    <name type="synonym">Buchnera asiatica</name>
    <dbReference type="NCBI Taxonomy" id="4170"/>
    <lineage>
        <taxon>Eukaryota</taxon>
        <taxon>Viridiplantae</taxon>
        <taxon>Streptophyta</taxon>
        <taxon>Embryophyta</taxon>
        <taxon>Tracheophyta</taxon>
        <taxon>Spermatophyta</taxon>
        <taxon>Magnoliopsida</taxon>
        <taxon>eudicotyledons</taxon>
        <taxon>Gunneridae</taxon>
        <taxon>Pentapetalae</taxon>
        <taxon>asterids</taxon>
        <taxon>lamiids</taxon>
        <taxon>Lamiales</taxon>
        <taxon>Orobanchaceae</taxon>
        <taxon>Buchnereae</taxon>
        <taxon>Striga</taxon>
    </lineage>
</organism>
<evidence type="ECO:0000313" key="2">
    <source>
        <dbReference type="Proteomes" id="UP000325081"/>
    </source>
</evidence>
<dbReference type="GO" id="GO:0006508">
    <property type="term" value="P:proteolysis"/>
    <property type="evidence" value="ECO:0007669"/>
    <property type="project" value="UniProtKB-KW"/>
</dbReference>
<dbReference type="Proteomes" id="UP000325081">
    <property type="component" value="Unassembled WGS sequence"/>
</dbReference>
<dbReference type="GO" id="GO:0008233">
    <property type="term" value="F:peptidase activity"/>
    <property type="evidence" value="ECO:0007669"/>
    <property type="project" value="UniProtKB-KW"/>
</dbReference>
<comment type="caution">
    <text evidence="1">The sequence shown here is derived from an EMBL/GenBank/DDBJ whole genome shotgun (WGS) entry which is preliminary data.</text>
</comment>
<keyword evidence="2" id="KW-1185">Reference proteome</keyword>
<dbReference type="AlphaFoldDB" id="A0A5A7PMG0"/>
<reference evidence="2" key="1">
    <citation type="journal article" date="2019" name="Curr. Biol.">
        <title>Genome Sequence of Striga asiatica Provides Insight into the Evolution of Plant Parasitism.</title>
        <authorList>
            <person name="Yoshida S."/>
            <person name="Kim S."/>
            <person name="Wafula E.K."/>
            <person name="Tanskanen J."/>
            <person name="Kim Y.M."/>
            <person name="Honaas L."/>
            <person name="Yang Z."/>
            <person name="Spallek T."/>
            <person name="Conn C.E."/>
            <person name="Ichihashi Y."/>
            <person name="Cheong K."/>
            <person name="Cui S."/>
            <person name="Der J.P."/>
            <person name="Gundlach H."/>
            <person name="Jiao Y."/>
            <person name="Hori C."/>
            <person name="Ishida J.K."/>
            <person name="Kasahara H."/>
            <person name="Kiba T."/>
            <person name="Kim M.S."/>
            <person name="Koo N."/>
            <person name="Laohavisit A."/>
            <person name="Lee Y.H."/>
            <person name="Lumba S."/>
            <person name="McCourt P."/>
            <person name="Mortimer J.C."/>
            <person name="Mutuku J.M."/>
            <person name="Nomura T."/>
            <person name="Sasaki-Sekimoto Y."/>
            <person name="Seto Y."/>
            <person name="Wang Y."/>
            <person name="Wakatake T."/>
            <person name="Sakakibara H."/>
            <person name="Demura T."/>
            <person name="Yamaguchi S."/>
            <person name="Yoneyama K."/>
            <person name="Manabe R.I."/>
            <person name="Nelson D.C."/>
            <person name="Schulman A.H."/>
            <person name="Timko M.P."/>
            <person name="dePamphilis C.W."/>
            <person name="Choi D."/>
            <person name="Shirasu K."/>
        </authorList>
    </citation>
    <scope>NUCLEOTIDE SEQUENCE [LARGE SCALE GENOMIC DNA]</scope>
    <source>
        <strain evidence="2">cv. UVA1</strain>
    </source>
</reference>
<accession>A0A5A7PMG0</accession>
<evidence type="ECO:0000313" key="1">
    <source>
        <dbReference type="EMBL" id="GER33909.1"/>
    </source>
</evidence>
<keyword evidence="1" id="KW-0645">Protease</keyword>
<dbReference type="EMBL" id="BKCP01004816">
    <property type="protein sequence ID" value="GER33909.1"/>
    <property type="molecule type" value="Genomic_DNA"/>
</dbReference>
<protein>
    <submittedName>
        <fullName evidence="1">26S protease regulatory subunit 7</fullName>
    </submittedName>
</protein>
<proteinExistence type="predicted"/>
<sequence>MSLVTHTEYISVVPKATDYRVFRLRLRLRLRQINRVDVAAGDGLRHQLCFSRSATQPAPERIVLKNVDAKRMIKDKFFDLGDFPEPYLSARVVDDYNAIGVGYKTNCQKNPNALDKDDLALLKTYARFIFISSLLPHFQLLFTASLFVSGYCGSSITDPRRSAPPVWPFLVCSVNRDSRKGLAEKARLWLVTISEEATQHQAAMKSVSTTGGLKKPYHPALEQLLPISTATQVFLLSILLAFGQFLEPEEQDPPFVRVDISLSPRSSCAVIWGRPNPATGGRVLLRGRRP</sequence>
<name>A0A5A7PMG0_STRAF</name>
<gene>
    <name evidence="1" type="ORF">STAS_10081</name>
</gene>
<keyword evidence="1" id="KW-0378">Hydrolase</keyword>